<keyword evidence="3" id="KW-0520">NAD</keyword>
<evidence type="ECO:0000259" key="5">
    <source>
        <dbReference type="Pfam" id="PF00389"/>
    </source>
</evidence>
<evidence type="ECO:0000256" key="4">
    <source>
        <dbReference type="RuleBase" id="RU003719"/>
    </source>
</evidence>
<protein>
    <submittedName>
        <fullName evidence="7">Glycerate dehydrogenase</fullName>
    </submittedName>
</protein>
<name>A0A3D9KYY9_MARFU</name>
<evidence type="ECO:0000313" key="8">
    <source>
        <dbReference type="Proteomes" id="UP000256779"/>
    </source>
</evidence>
<feature type="domain" description="D-isomer specific 2-hydroxyacid dehydrogenase NAD-binding" evidence="6">
    <location>
        <begin position="109"/>
        <end position="288"/>
    </location>
</feature>
<dbReference type="GO" id="GO:0016616">
    <property type="term" value="F:oxidoreductase activity, acting on the CH-OH group of donors, NAD or NADP as acceptor"/>
    <property type="evidence" value="ECO:0007669"/>
    <property type="project" value="InterPro"/>
</dbReference>
<dbReference type="InterPro" id="IPR006139">
    <property type="entry name" value="D-isomer_2_OHA_DH_cat_dom"/>
</dbReference>
<accession>A0A3D9KYY9</accession>
<gene>
    <name evidence="7" type="ORF">C7460_1198</name>
</gene>
<evidence type="ECO:0000313" key="7">
    <source>
        <dbReference type="EMBL" id="RED94897.1"/>
    </source>
</evidence>
<evidence type="ECO:0000256" key="1">
    <source>
        <dbReference type="ARBA" id="ARBA00005854"/>
    </source>
</evidence>
<dbReference type="Proteomes" id="UP000256779">
    <property type="component" value="Unassembled WGS sequence"/>
</dbReference>
<keyword evidence="2 4" id="KW-0560">Oxidoreductase</keyword>
<dbReference type="InterPro" id="IPR006140">
    <property type="entry name" value="D-isomer_DH_NAD-bd"/>
</dbReference>
<comment type="caution">
    <text evidence="7">The sequence shown here is derived from an EMBL/GenBank/DDBJ whole genome shotgun (WGS) entry which is preliminary data.</text>
</comment>
<dbReference type="PROSITE" id="PS00670">
    <property type="entry name" value="D_2_HYDROXYACID_DH_2"/>
    <property type="match status" value="1"/>
</dbReference>
<dbReference type="Pfam" id="PF02826">
    <property type="entry name" value="2-Hacid_dh_C"/>
    <property type="match status" value="1"/>
</dbReference>
<dbReference type="PANTHER" id="PTHR43761:SF1">
    <property type="entry name" value="D-ISOMER SPECIFIC 2-HYDROXYACID DEHYDROGENASE CATALYTIC DOMAIN-CONTAINING PROTEIN-RELATED"/>
    <property type="match status" value="1"/>
</dbReference>
<dbReference type="PANTHER" id="PTHR43761">
    <property type="entry name" value="D-ISOMER SPECIFIC 2-HYDROXYACID DEHYDROGENASE FAMILY PROTEIN (AFU_ORTHOLOGUE AFUA_1G13630)"/>
    <property type="match status" value="1"/>
</dbReference>
<evidence type="ECO:0000256" key="2">
    <source>
        <dbReference type="ARBA" id="ARBA00023002"/>
    </source>
</evidence>
<feature type="domain" description="D-isomer specific 2-hydroxyacid dehydrogenase catalytic" evidence="5">
    <location>
        <begin position="22"/>
        <end position="309"/>
    </location>
</feature>
<dbReference type="Pfam" id="PF00389">
    <property type="entry name" value="2-Hacid_dh"/>
    <property type="match status" value="1"/>
</dbReference>
<dbReference type="CDD" id="cd12162">
    <property type="entry name" value="2-Hacid_dh_4"/>
    <property type="match status" value="1"/>
</dbReference>
<dbReference type="InterPro" id="IPR029753">
    <property type="entry name" value="D-isomer_DH_CS"/>
</dbReference>
<organism evidence="7 8">
    <name type="scientific">Marinoscillum furvescens DSM 4134</name>
    <dbReference type="NCBI Taxonomy" id="1122208"/>
    <lineage>
        <taxon>Bacteria</taxon>
        <taxon>Pseudomonadati</taxon>
        <taxon>Bacteroidota</taxon>
        <taxon>Cytophagia</taxon>
        <taxon>Cytophagales</taxon>
        <taxon>Reichenbachiellaceae</taxon>
        <taxon>Marinoscillum</taxon>
    </lineage>
</organism>
<dbReference type="SUPFAM" id="SSF51735">
    <property type="entry name" value="NAD(P)-binding Rossmann-fold domains"/>
    <property type="match status" value="1"/>
</dbReference>
<dbReference type="EMBL" id="QREG01000019">
    <property type="protein sequence ID" value="RED94897.1"/>
    <property type="molecule type" value="Genomic_DNA"/>
</dbReference>
<dbReference type="Gene3D" id="3.40.50.720">
    <property type="entry name" value="NAD(P)-binding Rossmann-like Domain"/>
    <property type="match status" value="2"/>
</dbReference>
<sequence>MSHNIVILDGIYANPGDLSWEGLEAYGTITTYEQTAPDEVVARAKDASILIINKIKLGEAHFEQLPNLQLVIISATGMDNVDLKAAEKHDIPVKNVVGYSTESVAQHVMAMLLNLTNLPESHSESVKKGNWNENVGFSYTLQTIPELSGKSIGIYGFGQIGQRVAELAQAFGMTVNITSNHAQPSDYPDYHLMPLDELFQQSDVISLHAPLRADNKEIVNKSLLAQAKPGAILINTARGGLINENDLHEALKSGPLAAAGLDVMNSEPPSTSHPLFELSNCIITPHMAWASIYSRSKLIEGVVEHVANFASN</sequence>
<dbReference type="OrthoDB" id="1522997at2"/>
<dbReference type="SUPFAM" id="SSF52283">
    <property type="entry name" value="Formate/glycerate dehydrogenase catalytic domain-like"/>
    <property type="match status" value="1"/>
</dbReference>
<keyword evidence="8" id="KW-1185">Reference proteome</keyword>
<dbReference type="InterPro" id="IPR036291">
    <property type="entry name" value="NAD(P)-bd_dom_sf"/>
</dbReference>
<dbReference type="AlphaFoldDB" id="A0A3D9KYY9"/>
<comment type="similarity">
    <text evidence="1 4">Belongs to the D-isomer specific 2-hydroxyacid dehydrogenase family.</text>
</comment>
<dbReference type="InterPro" id="IPR050418">
    <property type="entry name" value="D-iso_2-hydroxyacid_DH_PdxB"/>
</dbReference>
<dbReference type="RefSeq" id="WP_115869407.1">
    <property type="nucleotide sequence ID" value="NZ_QREG01000019.1"/>
</dbReference>
<dbReference type="GO" id="GO:0051287">
    <property type="term" value="F:NAD binding"/>
    <property type="evidence" value="ECO:0007669"/>
    <property type="project" value="InterPro"/>
</dbReference>
<dbReference type="FunFam" id="3.40.50.720:FF:000203">
    <property type="entry name" value="D-3-phosphoglycerate dehydrogenase (SerA)"/>
    <property type="match status" value="1"/>
</dbReference>
<reference evidence="7 8" key="1">
    <citation type="submission" date="2018-07" db="EMBL/GenBank/DDBJ databases">
        <title>Genomic Encyclopedia of Type Strains, Phase IV (KMG-IV): sequencing the most valuable type-strain genomes for metagenomic binning, comparative biology and taxonomic classification.</title>
        <authorList>
            <person name="Goeker M."/>
        </authorList>
    </citation>
    <scope>NUCLEOTIDE SEQUENCE [LARGE SCALE GENOMIC DNA]</scope>
    <source>
        <strain evidence="7 8">DSM 4134</strain>
    </source>
</reference>
<proteinExistence type="inferred from homology"/>
<dbReference type="PROSITE" id="PS00671">
    <property type="entry name" value="D_2_HYDROXYACID_DH_3"/>
    <property type="match status" value="1"/>
</dbReference>
<evidence type="ECO:0000259" key="6">
    <source>
        <dbReference type="Pfam" id="PF02826"/>
    </source>
</evidence>
<evidence type="ECO:0000256" key="3">
    <source>
        <dbReference type="ARBA" id="ARBA00023027"/>
    </source>
</evidence>